<dbReference type="AlphaFoldDB" id="A0A6A1VMB9"/>
<gene>
    <name evidence="3" type="ORF">CJ030_MR5G017284</name>
</gene>
<dbReference type="InterPro" id="IPR009072">
    <property type="entry name" value="Histone-fold"/>
</dbReference>
<sequence length="130" mass="15283">MNQILPANAKVSKEAKEITMQECVSEFINFVASVKKEKKEEEEKEEEEEKNEKKEKKQKQMKKKQKKKKKQMKLKKKKKKKKRRRRRRRRRSWPGSMGIGPPQAVQWVAAAQGCSLHPPLSKTVKGLDLV</sequence>
<reference evidence="3 4" key="1">
    <citation type="journal article" date="2019" name="Plant Biotechnol. J.">
        <title>The red bayberry genome and genetic basis of sex determination.</title>
        <authorList>
            <person name="Jia H.M."/>
            <person name="Jia H.J."/>
            <person name="Cai Q.L."/>
            <person name="Wang Y."/>
            <person name="Zhao H.B."/>
            <person name="Yang W.F."/>
            <person name="Wang G.Y."/>
            <person name="Li Y.H."/>
            <person name="Zhan D.L."/>
            <person name="Shen Y.T."/>
            <person name="Niu Q.F."/>
            <person name="Chang L."/>
            <person name="Qiu J."/>
            <person name="Zhao L."/>
            <person name="Xie H.B."/>
            <person name="Fu W.Y."/>
            <person name="Jin J."/>
            <person name="Li X.W."/>
            <person name="Jiao Y."/>
            <person name="Zhou C.C."/>
            <person name="Tu T."/>
            <person name="Chai C.Y."/>
            <person name="Gao J.L."/>
            <person name="Fan L.J."/>
            <person name="van de Weg E."/>
            <person name="Wang J.Y."/>
            <person name="Gao Z.S."/>
        </authorList>
    </citation>
    <scope>NUCLEOTIDE SEQUENCE [LARGE SCALE GENOMIC DNA]</scope>
    <source>
        <tissue evidence="3">Leaves</tissue>
    </source>
</reference>
<accession>A0A6A1VMB9</accession>
<evidence type="ECO:0000256" key="1">
    <source>
        <dbReference type="SAM" id="MobiDB-lite"/>
    </source>
</evidence>
<feature type="compositionally biased region" description="Basic residues" evidence="1">
    <location>
        <begin position="56"/>
        <end position="92"/>
    </location>
</feature>
<evidence type="ECO:0000259" key="2">
    <source>
        <dbReference type="Pfam" id="PF00808"/>
    </source>
</evidence>
<dbReference type="Pfam" id="PF00808">
    <property type="entry name" value="CBFD_NFYB_HMF"/>
    <property type="match status" value="1"/>
</dbReference>
<dbReference type="Gene3D" id="1.10.20.10">
    <property type="entry name" value="Histone, subunit A"/>
    <property type="match status" value="1"/>
</dbReference>
<protein>
    <submittedName>
        <fullName evidence="3">Nuclear transcription factor Y subunit B-5</fullName>
    </submittedName>
</protein>
<evidence type="ECO:0000313" key="3">
    <source>
        <dbReference type="EMBL" id="KAB1214021.1"/>
    </source>
</evidence>
<dbReference type="Proteomes" id="UP000516437">
    <property type="component" value="Chromosome 5"/>
</dbReference>
<organism evidence="3 4">
    <name type="scientific">Morella rubra</name>
    <name type="common">Chinese bayberry</name>
    <dbReference type="NCBI Taxonomy" id="262757"/>
    <lineage>
        <taxon>Eukaryota</taxon>
        <taxon>Viridiplantae</taxon>
        <taxon>Streptophyta</taxon>
        <taxon>Embryophyta</taxon>
        <taxon>Tracheophyta</taxon>
        <taxon>Spermatophyta</taxon>
        <taxon>Magnoliopsida</taxon>
        <taxon>eudicotyledons</taxon>
        <taxon>Gunneridae</taxon>
        <taxon>Pentapetalae</taxon>
        <taxon>rosids</taxon>
        <taxon>fabids</taxon>
        <taxon>Fagales</taxon>
        <taxon>Myricaceae</taxon>
        <taxon>Morella</taxon>
    </lineage>
</organism>
<evidence type="ECO:0000313" key="4">
    <source>
        <dbReference type="Proteomes" id="UP000516437"/>
    </source>
</evidence>
<comment type="caution">
    <text evidence="3">The sequence shown here is derived from an EMBL/GenBank/DDBJ whole genome shotgun (WGS) entry which is preliminary data.</text>
</comment>
<name>A0A6A1VMB9_9ROSI</name>
<dbReference type="EMBL" id="RXIC02000023">
    <property type="protein sequence ID" value="KAB1214021.1"/>
    <property type="molecule type" value="Genomic_DNA"/>
</dbReference>
<dbReference type="GO" id="GO:0046982">
    <property type="term" value="F:protein heterodimerization activity"/>
    <property type="evidence" value="ECO:0007669"/>
    <property type="project" value="InterPro"/>
</dbReference>
<keyword evidence="4" id="KW-1185">Reference proteome</keyword>
<feature type="domain" description="Transcription factor CBF/NF-Y/archaeal histone" evidence="2">
    <location>
        <begin position="1"/>
        <end position="42"/>
    </location>
</feature>
<dbReference type="InterPro" id="IPR003958">
    <property type="entry name" value="CBFA_NFYB_domain"/>
</dbReference>
<proteinExistence type="predicted"/>
<feature type="region of interest" description="Disordered" evidence="1">
    <location>
        <begin position="37"/>
        <end position="104"/>
    </location>
</feature>
<dbReference type="OrthoDB" id="386949at2759"/>